<evidence type="ECO:0008006" key="9">
    <source>
        <dbReference type="Google" id="ProtNLM"/>
    </source>
</evidence>
<keyword evidence="5 6" id="KW-0472">Membrane</keyword>
<organism evidence="7 8">
    <name type="scientific">Fonsecaea pedrosoi CBS 271.37</name>
    <dbReference type="NCBI Taxonomy" id="1442368"/>
    <lineage>
        <taxon>Eukaryota</taxon>
        <taxon>Fungi</taxon>
        <taxon>Dikarya</taxon>
        <taxon>Ascomycota</taxon>
        <taxon>Pezizomycotina</taxon>
        <taxon>Eurotiomycetes</taxon>
        <taxon>Chaetothyriomycetidae</taxon>
        <taxon>Chaetothyriales</taxon>
        <taxon>Herpotrichiellaceae</taxon>
        <taxon>Fonsecaea</taxon>
    </lineage>
</organism>
<dbReference type="InterPro" id="IPR036259">
    <property type="entry name" value="MFS_trans_sf"/>
</dbReference>
<accession>A0A0D2E0Q0</accession>
<evidence type="ECO:0000256" key="2">
    <source>
        <dbReference type="ARBA" id="ARBA00022448"/>
    </source>
</evidence>
<name>A0A0D2E0Q0_9EURO</name>
<evidence type="ECO:0000256" key="6">
    <source>
        <dbReference type="SAM" id="Phobius"/>
    </source>
</evidence>
<dbReference type="GeneID" id="25302357"/>
<feature type="transmembrane region" description="Helical" evidence="6">
    <location>
        <begin position="57"/>
        <end position="88"/>
    </location>
</feature>
<dbReference type="HOGENOM" id="CLU_2250217_0_0_1"/>
<dbReference type="VEuPathDB" id="FungiDB:Z517_02867"/>
<evidence type="ECO:0000313" key="8">
    <source>
        <dbReference type="Proteomes" id="UP000053029"/>
    </source>
</evidence>
<keyword evidence="4 6" id="KW-1133">Transmembrane helix</keyword>
<evidence type="ECO:0000256" key="5">
    <source>
        <dbReference type="ARBA" id="ARBA00023136"/>
    </source>
</evidence>
<evidence type="ECO:0000256" key="4">
    <source>
        <dbReference type="ARBA" id="ARBA00022989"/>
    </source>
</evidence>
<evidence type="ECO:0000313" key="7">
    <source>
        <dbReference type="EMBL" id="KIW83621.1"/>
    </source>
</evidence>
<keyword evidence="8" id="KW-1185">Reference proteome</keyword>
<keyword evidence="3 6" id="KW-0812">Transmembrane</keyword>
<keyword evidence="2" id="KW-0813">Transport</keyword>
<protein>
    <recommendedName>
        <fullName evidence="9">Major facilitator superfamily (MFS) profile domain-containing protein</fullName>
    </recommendedName>
</protein>
<gene>
    <name evidence="7" type="ORF">Z517_02867</name>
</gene>
<dbReference type="Proteomes" id="UP000053029">
    <property type="component" value="Unassembled WGS sequence"/>
</dbReference>
<dbReference type="RefSeq" id="XP_013287429.1">
    <property type="nucleotide sequence ID" value="XM_013431975.1"/>
</dbReference>
<dbReference type="EMBL" id="KN846970">
    <property type="protein sequence ID" value="KIW83621.1"/>
    <property type="molecule type" value="Genomic_DNA"/>
</dbReference>
<dbReference type="GO" id="GO:0022857">
    <property type="term" value="F:transmembrane transporter activity"/>
    <property type="evidence" value="ECO:0007669"/>
    <property type="project" value="TreeGrafter"/>
</dbReference>
<dbReference type="GO" id="GO:0016020">
    <property type="term" value="C:membrane"/>
    <property type="evidence" value="ECO:0007669"/>
    <property type="project" value="UniProtKB-SubCell"/>
</dbReference>
<evidence type="ECO:0000256" key="3">
    <source>
        <dbReference type="ARBA" id="ARBA00022692"/>
    </source>
</evidence>
<dbReference type="Gene3D" id="1.20.1250.20">
    <property type="entry name" value="MFS general substrate transporter like domains"/>
    <property type="match status" value="1"/>
</dbReference>
<sequence>MSPMPVAYFLPIILREGLEASLARAQCLTAPPHIPACIVMMVCGYLGDKYRIRSPMLVFYCWVPIIGLSLVSCMSLLILLSIAMGMLFHHKNKQADEKGIGIVG</sequence>
<dbReference type="SUPFAM" id="SSF103473">
    <property type="entry name" value="MFS general substrate transporter"/>
    <property type="match status" value="1"/>
</dbReference>
<dbReference type="PANTHER" id="PTHR43791">
    <property type="entry name" value="PERMEASE-RELATED"/>
    <property type="match status" value="1"/>
</dbReference>
<comment type="subcellular location">
    <subcellularLocation>
        <location evidence="1">Membrane</location>
        <topology evidence="1">Multi-pass membrane protein</topology>
    </subcellularLocation>
</comment>
<dbReference type="PANTHER" id="PTHR43791:SF47">
    <property type="entry name" value="MAJOR FACILITATOR SUPERFAMILY (MFS) PROFILE DOMAIN-CONTAINING PROTEIN-RELATED"/>
    <property type="match status" value="1"/>
</dbReference>
<evidence type="ECO:0000256" key="1">
    <source>
        <dbReference type="ARBA" id="ARBA00004141"/>
    </source>
</evidence>
<proteinExistence type="predicted"/>
<reference evidence="7 8" key="1">
    <citation type="submission" date="2015-01" db="EMBL/GenBank/DDBJ databases">
        <title>The Genome Sequence of Fonsecaea pedrosoi CBS 271.37.</title>
        <authorList>
            <consortium name="The Broad Institute Genomics Platform"/>
            <person name="Cuomo C."/>
            <person name="de Hoog S."/>
            <person name="Gorbushina A."/>
            <person name="Stielow B."/>
            <person name="Teixiera M."/>
            <person name="Abouelleil A."/>
            <person name="Chapman S.B."/>
            <person name="Priest M."/>
            <person name="Young S.K."/>
            <person name="Wortman J."/>
            <person name="Nusbaum C."/>
            <person name="Birren B."/>
        </authorList>
    </citation>
    <scope>NUCLEOTIDE SEQUENCE [LARGE SCALE GENOMIC DNA]</scope>
    <source>
        <strain evidence="7 8">CBS 271.37</strain>
    </source>
</reference>
<dbReference type="AlphaFoldDB" id="A0A0D2E0Q0"/>